<feature type="transmembrane region" description="Helical" evidence="6">
    <location>
        <begin position="9"/>
        <end position="25"/>
    </location>
</feature>
<feature type="transmembrane region" description="Helical" evidence="6">
    <location>
        <begin position="202"/>
        <end position="221"/>
    </location>
</feature>
<protein>
    <submittedName>
        <fullName evidence="7">Lysoplasmalogenase</fullName>
    </submittedName>
</protein>
<feature type="transmembrane region" description="Helical" evidence="6">
    <location>
        <begin position="175"/>
        <end position="196"/>
    </location>
</feature>
<feature type="transmembrane region" description="Helical" evidence="6">
    <location>
        <begin position="37"/>
        <end position="53"/>
    </location>
</feature>
<evidence type="ECO:0000256" key="1">
    <source>
        <dbReference type="ARBA" id="ARBA00004141"/>
    </source>
</evidence>
<evidence type="ECO:0000256" key="6">
    <source>
        <dbReference type="SAM" id="Phobius"/>
    </source>
</evidence>
<evidence type="ECO:0000256" key="3">
    <source>
        <dbReference type="ARBA" id="ARBA00022692"/>
    </source>
</evidence>
<keyword evidence="4 6" id="KW-1133">Transmembrane helix</keyword>
<keyword evidence="8" id="KW-1185">Reference proteome</keyword>
<evidence type="ECO:0000256" key="5">
    <source>
        <dbReference type="ARBA" id="ARBA00023136"/>
    </source>
</evidence>
<feature type="transmembrane region" description="Helical" evidence="6">
    <location>
        <begin position="143"/>
        <end position="163"/>
    </location>
</feature>
<dbReference type="PANTHER" id="PTHR31885:SF6">
    <property type="entry name" value="GH04784P"/>
    <property type="match status" value="1"/>
</dbReference>
<name>A0ABW7MSX3_9FLAO</name>
<evidence type="ECO:0000256" key="2">
    <source>
        <dbReference type="ARBA" id="ARBA00007375"/>
    </source>
</evidence>
<dbReference type="RefSeq" id="WP_395439123.1">
    <property type="nucleotide sequence ID" value="NZ_JBAWKC010000005.1"/>
</dbReference>
<accession>A0ABW7MSX3</accession>
<keyword evidence="5 6" id="KW-0472">Membrane</keyword>
<comment type="subcellular location">
    <subcellularLocation>
        <location evidence="1">Membrane</location>
        <topology evidence="1">Multi-pass membrane protein</topology>
    </subcellularLocation>
</comment>
<dbReference type="InterPro" id="IPR012506">
    <property type="entry name" value="TMEM86B-like"/>
</dbReference>
<comment type="caution">
    <text evidence="7">The sequence shown here is derived from an EMBL/GenBank/DDBJ whole genome shotgun (WGS) entry which is preliminary data.</text>
</comment>
<proteinExistence type="inferred from homology"/>
<feature type="transmembrane region" description="Helical" evidence="6">
    <location>
        <begin position="88"/>
        <end position="109"/>
    </location>
</feature>
<dbReference type="Pfam" id="PF07947">
    <property type="entry name" value="YhhN"/>
    <property type="match status" value="1"/>
</dbReference>
<dbReference type="Proteomes" id="UP001610104">
    <property type="component" value="Unassembled WGS sequence"/>
</dbReference>
<evidence type="ECO:0000313" key="8">
    <source>
        <dbReference type="Proteomes" id="UP001610104"/>
    </source>
</evidence>
<evidence type="ECO:0000313" key="7">
    <source>
        <dbReference type="EMBL" id="MFH6769900.1"/>
    </source>
</evidence>
<keyword evidence="3 6" id="KW-0812">Transmembrane</keyword>
<dbReference type="PANTHER" id="PTHR31885">
    <property type="entry name" value="GH04784P"/>
    <property type="match status" value="1"/>
</dbReference>
<feature type="transmembrane region" description="Helical" evidence="6">
    <location>
        <begin position="121"/>
        <end position="137"/>
    </location>
</feature>
<gene>
    <name evidence="7" type="ORF">V8G56_14195</name>
</gene>
<feature type="transmembrane region" description="Helical" evidence="6">
    <location>
        <begin position="65"/>
        <end position="82"/>
    </location>
</feature>
<organism evidence="7 8">
    <name type="scientific">Gaetbulibacter aquiaggeris</name>
    <dbReference type="NCBI Taxonomy" id="1735373"/>
    <lineage>
        <taxon>Bacteria</taxon>
        <taxon>Pseudomonadati</taxon>
        <taxon>Bacteroidota</taxon>
        <taxon>Flavobacteriia</taxon>
        <taxon>Flavobacteriales</taxon>
        <taxon>Flavobacteriaceae</taxon>
        <taxon>Gaetbulibacter</taxon>
    </lineage>
</organism>
<dbReference type="EMBL" id="JBAWKC010000005">
    <property type="protein sequence ID" value="MFH6769900.1"/>
    <property type="molecule type" value="Genomic_DNA"/>
</dbReference>
<comment type="similarity">
    <text evidence="2">Belongs to the TMEM86 family.</text>
</comment>
<sequence>MSKTQNKPVILFSIIYSIILIFELIFDNTESLKYCHYLSKPLLVSSLIIFFLQHNRHKDTQTKQLVVSALIFSLLGDILLMFTEMNSLFFIGGLLSFLTAHVMYILVFLKKRNIAKKGLKFMLPLLVYTIGLFYLLKDGLGDLFIPVIIYMFVILIMVTTAFLREGSVSKNSYILVFLGAVFFITSDSLLALNKFYNPLPLSGIWIMTTYSIAQLLIVIGLKKQ</sequence>
<evidence type="ECO:0000256" key="4">
    <source>
        <dbReference type="ARBA" id="ARBA00022989"/>
    </source>
</evidence>
<reference evidence="7 8" key="1">
    <citation type="submission" date="2024-02" db="EMBL/GenBank/DDBJ databases">
        <title>A Gaetbulibacter species isolated from tidal flats and genomic insights of their niches.</title>
        <authorList>
            <person name="Ye Y."/>
        </authorList>
    </citation>
    <scope>NUCLEOTIDE SEQUENCE [LARGE SCALE GENOMIC DNA]</scope>
    <source>
        <strain evidence="7 8">KEM-8</strain>
    </source>
</reference>